<dbReference type="InterPro" id="IPR008920">
    <property type="entry name" value="TF_FadR/GntR_C"/>
</dbReference>
<evidence type="ECO:0000313" key="6">
    <source>
        <dbReference type="Proteomes" id="UP000245711"/>
    </source>
</evidence>
<dbReference type="KEGG" id="roz:CBI38_30535"/>
<accession>A0A2S2C539</accession>
<gene>
    <name evidence="5" type="ORF">CBI38_30535</name>
</gene>
<dbReference type="SUPFAM" id="SSF48008">
    <property type="entry name" value="GntR ligand-binding domain-like"/>
    <property type="match status" value="1"/>
</dbReference>
<evidence type="ECO:0000313" key="5">
    <source>
        <dbReference type="EMBL" id="AWK75952.1"/>
    </source>
</evidence>
<organism evidence="5 6">
    <name type="scientific">Rhodococcus oxybenzonivorans</name>
    <dbReference type="NCBI Taxonomy" id="1990687"/>
    <lineage>
        <taxon>Bacteria</taxon>
        <taxon>Bacillati</taxon>
        <taxon>Actinomycetota</taxon>
        <taxon>Actinomycetes</taxon>
        <taxon>Mycobacteriales</taxon>
        <taxon>Nocardiaceae</taxon>
        <taxon>Rhodococcus</taxon>
    </lineage>
</organism>
<dbReference type="InterPro" id="IPR036388">
    <property type="entry name" value="WH-like_DNA-bd_sf"/>
</dbReference>
<keyword evidence="6" id="KW-1185">Reference proteome</keyword>
<dbReference type="Gene3D" id="1.10.10.10">
    <property type="entry name" value="Winged helix-like DNA-binding domain superfamily/Winged helix DNA-binding domain"/>
    <property type="match status" value="1"/>
</dbReference>
<keyword evidence="1" id="KW-0805">Transcription regulation</keyword>
<dbReference type="PANTHER" id="PTHR43537:SF24">
    <property type="entry name" value="GLUCONATE OPERON TRANSCRIPTIONAL REPRESSOR"/>
    <property type="match status" value="1"/>
</dbReference>
<dbReference type="InterPro" id="IPR011711">
    <property type="entry name" value="GntR_C"/>
</dbReference>
<dbReference type="Pfam" id="PF07729">
    <property type="entry name" value="FCD"/>
    <property type="match status" value="1"/>
</dbReference>
<dbReference type="GO" id="GO:0003677">
    <property type="term" value="F:DNA binding"/>
    <property type="evidence" value="ECO:0007669"/>
    <property type="project" value="UniProtKB-KW"/>
</dbReference>
<dbReference type="OrthoDB" id="3186208at2"/>
<dbReference type="SUPFAM" id="SSF46785">
    <property type="entry name" value="Winged helix' DNA-binding domain"/>
    <property type="match status" value="1"/>
</dbReference>
<sequence>MLHAPSMLRTAPCCYSDRVADEALELEPLTPFAGRRMEQAIAAVRAAIDDGRMKPGVKYSVYQLAEGLGISRTPVRDALLRLEEVGVIKFEARQGFRILLPQPKEIAEIFAVRLALELPAVRKAAAVADPTLSDALQRQRRLMQDAAAGGDEHEFAHHDLGLHDLILDAADNARARAIVKTLRETTRLLGANTADKTRTLTDIDDEHAPIIDAIIAGNPVEAEAAMRAHLENTGRLLVTQSIRSVGDPGLSTEEIWATVNS</sequence>
<protein>
    <submittedName>
        <fullName evidence="5">GntR family transcriptional regulator</fullName>
    </submittedName>
</protein>
<dbReference type="Proteomes" id="UP000245711">
    <property type="component" value="Plasmid pRB98"/>
</dbReference>
<dbReference type="EMBL" id="CP021355">
    <property type="protein sequence ID" value="AWK75952.1"/>
    <property type="molecule type" value="Genomic_DNA"/>
</dbReference>
<evidence type="ECO:0000259" key="4">
    <source>
        <dbReference type="PROSITE" id="PS50949"/>
    </source>
</evidence>
<keyword evidence="2" id="KW-0238">DNA-binding</keyword>
<dbReference type="PANTHER" id="PTHR43537">
    <property type="entry name" value="TRANSCRIPTIONAL REGULATOR, GNTR FAMILY"/>
    <property type="match status" value="1"/>
</dbReference>
<dbReference type="SMART" id="SM00895">
    <property type="entry name" value="FCD"/>
    <property type="match status" value="1"/>
</dbReference>
<evidence type="ECO:0000256" key="3">
    <source>
        <dbReference type="ARBA" id="ARBA00023163"/>
    </source>
</evidence>
<evidence type="ECO:0000256" key="2">
    <source>
        <dbReference type="ARBA" id="ARBA00023125"/>
    </source>
</evidence>
<dbReference type="InterPro" id="IPR036390">
    <property type="entry name" value="WH_DNA-bd_sf"/>
</dbReference>
<dbReference type="Pfam" id="PF00392">
    <property type="entry name" value="GntR"/>
    <property type="match status" value="1"/>
</dbReference>
<proteinExistence type="predicted"/>
<dbReference type="GO" id="GO:0003700">
    <property type="term" value="F:DNA-binding transcription factor activity"/>
    <property type="evidence" value="ECO:0007669"/>
    <property type="project" value="InterPro"/>
</dbReference>
<feature type="domain" description="HTH gntR-type" evidence="4">
    <location>
        <begin position="34"/>
        <end position="101"/>
    </location>
</feature>
<keyword evidence="3" id="KW-0804">Transcription</keyword>
<dbReference type="AlphaFoldDB" id="A0A2S2C539"/>
<reference evidence="5 6" key="1">
    <citation type="submission" date="2017-05" db="EMBL/GenBank/DDBJ databases">
        <title>Isolation of Rhodococcus sp. S2-17 biodegrading of BP-3.</title>
        <authorList>
            <person name="Lee Y."/>
            <person name="Kim K.H."/>
            <person name="Chun B.H."/>
            <person name="Jung H.S."/>
            <person name="Jeon C.O."/>
        </authorList>
    </citation>
    <scope>NUCLEOTIDE SEQUENCE [LARGE SCALE GENOMIC DNA]</scope>
    <source>
        <strain evidence="5 6">S2-17</strain>
        <plasmid evidence="6">prb98</plasmid>
    </source>
</reference>
<evidence type="ECO:0000256" key="1">
    <source>
        <dbReference type="ARBA" id="ARBA00023015"/>
    </source>
</evidence>
<dbReference type="InterPro" id="IPR000524">
    <property type="entry name" value="Tscrpt_reg_HTH_GntR"/>
</dbReference>
<keyword evidence="5" id="KW-0614">Plasmid</keyword>
<dbReference type="PROSITE" id="PS50949">
    <property type="entry name" value="HTH_GNTR"/>
    <property type="match status" value="1"/>
</dbReference>
<geneLocation type="plasmid" evidence="6">
    <name>prb98</name>
</geneLocation>
<dbReference type="Gene3D" id="1.20.120.530">
    <property type="entry name" value="GntR ligand-binding domain-like"/>
    <property type="match status" value="1"/>
</dbReference>
<name>A0A2S2C539_9NOCA</name>
<dbReference type="SMART" id="SM00345">
    <property type="entry name" value="HTH_GNTR"/>
    <property type="match status" value="1"/>
</dbReference>